<dbReference type="EMBL" id="LRGB01001361">
    <property type="protein sequence ID" value="KZS12259.1"/>
    <property type="molecule type" value="Genomic_DNA"/>
</dbReference>
<keyword evidence="2" id="KW-1185">Reference proteome</keyword>
<sequence>MCSFCRDTIRSVDIGDAVMRLDEERTIRISYHDDRYSSKIFRRSIKTTSYLK</sequence>
<comment type="caution">
    <text evidence="1">The sequence shown here is derived from an EMBL/GenBank/DDBJ whole genome shotgun (WGS) entry which is preliminary data.</text>
</comment>
<reference evidence="1 2" key="1">
    <citation type="submission" date="2016-03" db="EMBL/GenBank/DDBJ databases">
        <title>EvidentialGene: Evidence-directed Construction of Genes on Genomes.</title>
        <authorList>
            <person name="Gilbert D.G."/>
            <person name="Choi J.-H."/>
            <person name="Mockaitis K."/>
            <person name="Colbourne J."/>
            <person name="Pfrender M."/>
        </authorList>
    </citation>
    <scope>NUCLEOTIDE SEQUENCE [LARGE SCALE GENOMIC DNA]</scope>
    <source>
        <strain evidence="1 2">Xinb3</strain>
        <tissue evidence="1">Complete organism</tissue>
    </source>
</reference>
<name>A0A164VF41_9CRUS</name>
<evidence type="ECO:0000313" key="1">
    <source>
        <dbReference type="EMBL" id="KZS12259.1"/>
    </source>
</evidence>
<dbReference type="AlphaFoldDB" id="A0A164VF41"/>
<gene>
    <name evidence="1" type="ORF">APZ42_022358</name>
</gene>
<proteinExistence type="predicted"/>
<evidence type="ECO:0000313" key="2">
    <source>
        <dbReference type="Proteomes" id="UP000076858"/>
    </source>
</evidence>
<organism evidence="1 2">
    <name type="scientific">Daphnia magna</name>
    <dbReference type="NCBI Taxonomy" id="35525"/>
    <lineage>
        <taxon>Eukaryota</taxon>
        <taxon>Metazoa</taxon>
        <taxon>Ecdysozoa</taxon>
        <taxon>Arthropoda</taxon>
        <taxon>Crustacea</taxon>
        <taxon>Branchiopoda</taxon>
        <taxon>Diplostraca</taxon>
        <taxon>Cladocera</taxon>
        <taxon>Anomopoda</taxon>
        <taxon>Daphniidae</taxon>
        <taxon>Daphnia</taxon>
    </lineage>
</organism>
<accession>A0A164VF41</accession>
<protein>
    <submittedName>
        <fullName evidence="1">Uncharacterized protein</fullName>
    </submittedName>
</protein>
<dbReference type="Proteomes" id="UP000076858">
    <property type="component" value="Unassembled WGS sequence"/>
</dbReference>